<dbReference type="Pfam" id="PF13692">
    <property type="entry name" value="Glyco_trans_1_4"/>
    <property type="match status" value="1"/>
</dbReference>
<accession>A0ABP8G3Q7</accession>
<name>A0ABP8G3Q7_9SPHI</name>
<keyword evidence="4" id="KW-1185">Reference proteome</keyword>
<dbReference type="PANTHER" id="PTHR46401">
    <property type="entry name" value="GLYCOSYLTRANSFERASE WBBK-RELATED"/>
    <property type="match status" value="1"/>
</dbReference>
<evidence type="ECO:0000259" key="2">
    <source>
        <dbReference type="Pfam" id="PF13439"/>
    </source>
</evidence>
<sequence length="367" mass="40492">MLADGMIQRGHDVEVWQPKPKFFNWSKIGSLKKWLGYIDQFVVFPSEVNKKLKNYGNDTVFVFTDHALGPWVPLVNNRAHVVHCHDFLAQLSALNHIPENPTGFTGRIYQKYIRGGYTKGKNFISVSEKTNELLQQFLPAKPALSEVVYNGLNQSFNLIDKAEARATLSILTGLNLNNGFIMHIGGNQWYKNRAGVIAIYDAWRSVSDKNLPLVLVGKAPNAELNSKKAASAYANDIYLLTAVTDEQLQLAYSGATMLLFPSLAEGFGWPIAEAMASGCPVITTNHAPMTEVAADAAFYIDRKPEVAEEESAWAKESAKVVEHVASLTAAELTDVINAGLKNAERFDTEVSLNKIESIYKKISANVA</sequence>
<feature type="domain" description="Glycosyltransferase subfamily 4-like N-terminal" evidence="2">
    <location>
        <begin position="2"/>
        <end position="153"/>
    </location>
</feature>
<keyword evidence="1" id="KW-0808">Transferase</keyword>
<gene>
    <name evidence="3" type="ORF">GCM10023149_13870</name>
</gene>
<proteinExistence type="predicted"/>
<dbReference type="Pfam" id="PF13439">
    <property type="entry name" value="Glyco_transf_4"/>
    <property type="match status" value="1"/>
</dbReference>
<dbReference type="SUPFAM" id="SSF53756">
    <property type="entry name" value="UDP-Glycosyltransferase/glycogen phosphorylase"/>
    <property type="match status" value="1"/>
</dbReference>
<reference evidence="4" key="1">
    <citation type="journal article" date="2019" name="Int. J. Syst. Evol. Microbiol.">
        <title>The Global Catalogue of Microorganisms (GCM) 10K type strain sequencing project: providing services to taxonomists for standard genome sequencing and annotation.</title>
        <authorList>
            <consortium name="The Broad Institute Genomics Platform"/>
            <consortium name="The Broad Institute Genome Sequencing Center for Infectious Disease"/>
            <person name="Wu L."/>
            <person name="Ma J."/>
        </authorList>
    </citation>
    <scope>NUCLEOTIDE SEQUENCE [LARGE SCALE GENOMIC DNA]</scope>
    <source>
        <strain evidence="4">JCM 17705</strain>
    </source>
</reference>
<dbReference type="Gene3D" id="3.40.50.2000">
    <property type="entry name" value="Glycogen Phosphorylase B"/>
    <property type="match status" value="2"/>
</dbReference>
<dbReference type="Proteomes" id="UP001500582">
    <property type="component" value="Unassembled WGS sequence"/>
</dbReference>
<comment type="caution">
    <text evidence="3">The sequence shown here is derived from an EMBL/GenBank/DDBJ whole genome shotgun (WGS) entry which is preliminary data.</text>
</comment>
<evidence type="ECO:0000313" key="4">
    <source>
        <dbReference type="Proteomes" id="UP001500582"/>
    </source>
</evidence>
<dbReference type="EMBL" id="BAABFT010000003">
    <property type="protein sequence ID" value="GAA4316696.1"/>
    <property type="molecule type" value="Genomic_DNA"/>
</dbReference>
<evidence type="ECO:0000256" key="1">
    <source>
        <dbReference type="ARBA" id="ARBA00022679"/>
    </source>
</evidence>
<dbReference type="InterPro" id="IPR028098">
    <property type="entry name" value="Glyco_trans_4-like_N"/>
</dbReference>
<dbReference type="PANTHER" id="PTHR46401:SF2">
    <property type="entry name" value="GLYCOSYLTRANSFERASE WBBK-RELATED"/>
    <property type="match status" value="1"/>
</dbReference>
<protein>
    <recommendedName>
        <fullName evidence="2">Glycosyltransferase subfamily 4-like N-terminal domain-containing protein</fullName>
    </recommendedName>
</protein>
<organism evidence="3 4">
    <name type="scientific">Mucilaginibacter gynuensis</name>
    <dbReference type="NCBI Taxonomy" id="1302236"/>
    <lineage>
        <taxon>Bacteria</taxon>
        <taxon>Pseudomonadati</taxon>
        <taxon>Bacteroidota</taxon>
        <taxon>Sphingobacteriia</taxon>
        <taxon>Sphingobacteriales</taxon>
        <taxon>Sphingobacteriaceae</taxon>
        <taxon>Mucilaginibacter</taxon>
    </lineage>
</organism>
<evidence type="ECO:0000313" key="3">
    <source>
        <dbReference type="EMBL" id="GAA4316696.1"/>
    </source>
</evidence>